<dbReference type="InParanoid" id="A0A554NAW3"/>
<dbReference type="AlphaFoldDB" id="A0A554NAW3"/>
<proteinExistence type="predicted"/>
<name>A0A554NAW3_9EURY</name>
<organism evidence="1 2">
    <name type="scientific">Haloglomus irregulare</name>
    <dbReference type="NCBI Taxonomy" id="2234134"/>
    <lineage>
        <taxon>Archaea</taxon>
        <taxon>Methanobacteriati</taxon>
        <taxon>Methanobacteriota</taxon>
        <taxon>Stenosarchaea group</taxon>
        <taxon>Halobacteria</taxon>
        <taxon>Halobacteriales</taxon>
        <taxon>Natronomonadaceae</taxon>
        <taxon>Haloglomus</taxon>
    </lineage>
</organism>
<protein>
    <submittedName>
        <fullName evidence="1">ATPase</fullName>
    </submittedName>
</protein>
<dbReference type="RefSeq" id="WP_144262152.1">
    <property type="nucleotide sequence ID" value="NZ_QMDX01000005.1"/>
</dbReference>
<comment type="caution">
    <text evidence="1">The sequence shown here is derived from an EMBL/GenBank/DDBJ whole genome shotgun (WGS) entry which is preliminary data.</text>
</comment>
<evidence type="ECO:0000313" key="1">
    <source>
        <dbReference type="EMBL" id="TSD14100.1"/>
    </source>
</evidence>
<dbReference type="Proteomes" id="UP000319894">
    <property type="component" value="Unassembled WGS sequence"/>
</dbReference>
<evidence type="ECO:0000313" key="2">
    <source>
        <dbReference type="Proteomes" id="UP000319894"/>
    </source>
</evidence>
<dbReference type="EMBL" id="QMDX01000005">
    <property type="protein sequence ID" value="TSD14100.1"/>
    <property type="molecule type" value="Genomic_DNA"/>
</dbReference>
<sequence length="273" mass="28479">MKLLVAGGDRVDAGKTTFSTGLCAETGATGYKPRAGNDYWFDHDDVRHAVADGRLYGKDARRLAAAAPGDRRPEAINPVHRLWAPVPGAGTGLLGQDGRAFLVDRVGDPPAGGAQLVVNDTADLPPGVVESLSLGNARRVDSLEAANAAMADLHVPTMAALAEEVAAAERAVVESYADIARPLEGFVPDAVAVVEPRRARIYGGERYANACEVASGSAHEGRLEERVEHVVGLLEPRAQVGLPALTGAEREDPGAVADAYAPAYEALLATAFD</sequence>
<dbReference type="OrthoDB" id="39107at2157"/>
<keyword evidence="2" id="KW-1185">Reference proteome</keyword>
<accession>A0A554NAW3</accession>
<reference evidence="1 2" key="1">
    <citation type="submission" date="2018-06" db="EMBL/GenBank/DDBJ databases">
        <title>Natronomonas sp. F16-60 a new haloarchaeon isolated from a solar saltern of Isla Cristina, Huelva, Spain.</title>
        <authorList>
            <person name="Duran-Viseras A."/>
            <person name="Sanchez-Porro C."/>
            <person name="Ventosa A."/>
        </authorList>
    </citation>
    <scope>NUCLEOTIDE SEQUENCE [LARGE SCALE GENOMIC DNA]</scope>
    <source>
        <strain evidence="1 2">F16-60</strain>
    </source>
</reference>
<gene>
    <name evidence="1" type="ORF">DP107_09975</name>
</gene>